<dbReference type="InterPro" id="IPR036588">
    <property type="entry name" value="CobH/CbiC_sf"/>
</dbReference>
<evidence type="ECO:0000259" key="5">
    <source>
        <dbReference type="Pfam" id="PF02570"/>
    </source>
</evidence>
<evidence type="ECO:0000256" key="4">
    <source>
        <dbReference type="ARBA" id="ARBA00023235"/>
    </source>
</evidence>
<name>A0AAW9MSN7_9FIRM</name>
<comment type="pathway">
    <text evidence="1">Cofactor biosynthesis; adenosylcobalamin biosynthesis.</text>
</comment>
<feature type="domain" description="Cobalamin biosynthesis precorrin-8X methylmutase CobH/CbiC" evidence="5">
    <location>
        <begin position="8"/>
        <end position="202"/>
    </location>
</feature>
<dbReference type="PANTHER" id="PTHR43588:SF1">
    <property type="entry name" value="COBALT-PRECORRIN-8 METHYLMUTASE"/>
    <property type="match status" value="1"/>
</dbReference>
<dbReference type="InterPro" id="IPR003722">
    <property type="entry name" value="Cbl_synth_CobH/CbiC"/>
</dbReference>
<evidence type="ECO:0000313" key="6">
    <source>
        <dbReference type="EMBL" id="MEB3428995.1"/>
    </source>
</evidence>
<comment type="caution">
    <text evidence="6">The sequence shown here is derived from an EMBL/GenBank/DDBJ whole genome shotgun (WGS) entry which is preliminary data.</text>
</comment>
<dbReference type="GO" id="GO:0016993">
    <property type="term" value="F:precorrin-8X methylmutase activity"/>
    <property type="evidence" value="ECO:0007669"/>
    <property type="project" value="InterPro"/>
</dbReference>
<keyword evidence="7" id="KW-1185">Reference proteome</keyword>
<reference evidence="6 7" key="1">
    <citation type="submission" date="2024-01" db="EMBL/GenBank/DDBJ databases">
        <title>Complete genome sequence of Citroniella saccharovorans strain M6.X9, isolated from human fecal sample.</title>
        <authorList>
            <person name="Cheng G."/>
            <person name="Westerholm M."/>
            <person name="Schnurer A."/>
        </authorList>
    </citation>
    <scope>NUCLEOTIDE SEQUENCE [LARGE SCALE GENOMIC DNA]</scope>
    <source>
        <strain evidence="6 7">DSM 29873</strain>
    </source>
</reference>
<dbReference type="Proteomes" id="UP001357733">
    <property type="component" value="Unassembled WGS sequence"/>
</dbReference>
<dbReference type="Gene3D" id="3.40.50.10230">
    <property type="entry name" value="Cobalamin biosynthesis CobH/CbiC, precorrin-8X methylmutase"/>
    <property type="match status" value="1"/>
</dbReference>
<evidence type="ECO:0000256" key="1">
    <source>
        <dbReference type="ARBA" id="ARBA00004953"/>
    </source>
</evidence>
<dbReference type="EMBL" id="JAYKOT010000003">
    <property type="protein sequence ID" value="MEB3428995.1"/>
    <property type="molecule type" value="Genomic_DNA"/>
</dbReference>
<organism evidence="6 7">
    <name type="scientific">Citroniella saccharovorans</name>
    <dbReference type="NCBI Taxonomy" id="2053367"/>
    <lineage>
        <taxon>Bacteria</taxon>
        <taxon>Bacillati</taxon>
        <taxon>Bacillota</taxon>
        <taxon>Tissierellia</taxon>
        <taxon>Tissierellales</taxon>
        <taxon>Peptoniphilaceae</taxon>
        <taxon>Citroniella</taxon>
    </lineage>
</organism>
<evidence type="ECO:0000256" key="3">
    <source>
        <dbReference type="ARBA" id="ARBA00022573"/>
    </source>
</evidence>
<gene>
    <name evidence="6" type="ORF">VLK81_02960</name>
</gene>
<dbReference type="GO" id="GO:0009236">
    <property type="term" value="P:cobalamin biosynthetic process"/>
    <property type="evidence" value="ECO:0007669"/>
    <property type="project" value="UniProtKB-KW"/>
</dbReference>
<dbReference type="AlphaFoldDB" id="A0AAW9MSN7"/>
<dbReference type="RefSeq" id="WP_324619099.1">
    <property type="nucleotide sequence ID" value="NZ_JAYKOT010000003.1"/>
</dbReference>
<proteinExistence type="inferred from homology"/>
<sequence>MYINSPKEIESKSMDIIEEEMDKTSFTDEEKIVVKRIIHTTGDPSYKEIIKFKEDFVGEFKKAILSGEKIYTDTNMTKAGVNKKALNKNNIEIVSYVSDPDIFEKAKKNGTTRSYAAIEKAVEEGVKVFSVGNAPTALFKLLEEVDKGFKPICIIGVPVGFVGAKESKELLYSYNNIPLITTLSTKGGSNVAASIINACLYMVTERD</sequence>
<dbReference type="SUPFAM" id="SSF63965">
    <property type="entry name" value="Precorrin-8X methylmutase CbiC/CobH"/>
    <property type="match status" value="1"/>
</dbReference>
<comment type="similarity">
    <text evidence="2">Belongs to the CobH/CbiC family.</text>
</comment>
<dbReference type="PANTHER" id="PTHR43588">
    <property type="entry name" value="COBALT-PRECORRIN-8 METHYLMUTASE"/>
    <property type="match status" value="1"/>
</dbReference>
<accession>A0AAW9MSN7</accession>
<keyword evidence="4" id="KW-0413">Isomerase</keyword>
<dbReference type="Pfam" id="PF02570">
    <property type="entry name" value="CbiC"/>
    <property type="match status" value="1"/>
</dbReference>
<evidence type="ECO:0000313" key="7">
    <source>
        <dbReference type="Proteomes" id="UP001357733"/>
    </source>
</evidence>
<evidence type="ECO:0000256" key="2">
    <source>
        <dbReference type="ARBA" id="ARBA00009774"/>
    </source>
</evidence>
<keyword evidence="3" id="KW-0169">Cobalamin biosynthesis</keyword>
<protein>
    <submittedName>
        <fullName evidence="6">Precorrin-8X methylmutase</fullName>
    </submittedName>
</protein>